<dbReference type="OrthoDB" id="5515745at2"/>
<dbReference type="RefSeq" id="WP_148930046.1">
    <property type="nucleotide sequence ID" value="NZ_VNHS01000005.1"/>
</dbReference>
<proteinExistence type="predicted"/>
<accession>A0A5S5C8L2</accession>
<name>A0A5S5C8L2_9BACL</name>
<keyword evidence="2" id="KW-1185">Reference proteome</keyword>
<gene>
    <name evidence="1" type="ORF">BCM02_105369</name>
</gene>
<dbReference type="AlphaFoldDB" id="A0A5S5C8L2"/>
<dbReference type="Proteomes" id="UP000323257">
    <property type="component" value="Unassembled WGS sequence"/>
</dbReference>
<sequence>MKFMWCWRCEQDMPMLDEEEYARMNALYGECMRATEEFRLKHGLPAQMTSMNERFRPVVEAYEQLTGYSNVHHNAIMHHRISMYGVRCNCCGKPLRTPTANLCAACGTTQSM</sequence>
<evidence type="ECO:0000313" key="2">
    <source>
        <dbReference type="Proteomes" id="UP000323257"/>
    </source>
</evidence>
<organism evidence="1 2">
    <name type="scientific">Paenibacillus methanolicus</name>
    <dbReference type="NCBI Taxonomy" id="582686"/>
    <lineage>
        <taxon>Bacteria</taxon>
        <taxon>Bacillati</taxon>
        <taxon>Bacillota</taxon>
        <taxon>Bacilli</taxon>
        <taxon>Bacillales</taxon>
        <taxon>Paenibacillaceae</taxon>
        <taxon>Paenibacillus</taxon>
    </lineage>
</organism>
<reference evidence="1 2" key="1">
    <citation type="submission" date="2019-07" db="EMBL/GenBank/DDBJ databases">
        <title>Genomic Encyclopedia of Type Strains, Phase III (KMG-III): the genomes of soil and plant-associated and newly described type strains.</title>
        <authorList>
            <person name="Whitman W."/>
        </authorList>
    </citation>
    <scope>NUCLEOTIDE SEQUENCE [LARGE SCALE GENOMIC DNA]</scope>
    <source>
        <strain evidence="1 2">BL24</strain>
    </source>
</reference>
<dbReference type="EMBL" id="VNHS01000005">
    <property type="protein sequence ID" value="TYP74822.1"/>
    <property type="molecule type" value="Genomic_DNA"/>
</dbReference>
<evidence type="ECO:0000313" key="1">
    <source>
        <dbReference type="EMBL" id="TYP74822.1"/>
    </source>
</evidence>
<protein>
    <submittedName>
        <fullName evidence="1">Uncharacterized protein</fullName>
    </submittedName>
</protein>
<comment type="caution">
    <text evidence="1">The sequence shown here is derived from an EMBL/GenBank/DDBJ whole genome shotgun (WGS) entry which is preliminary data.</text>
</comment>